<dbReference type="InterPro" id="IPR007512">
    <property type="entry name" value="Mic10"/>
</dbReference>
<evidence type="ECO:0000256" key="8">
    <source>
        <dbReference type="ARBA" id="ARBA00023136"/>
    </source>
</evidence>
<evidence type="ECO:0000256" key="9">
    <source>
        <dbReference type="SAM" id="Phobius"/>
    </source>
</evidence>
<evidence type="ECO:0000313" key="11">
    <source>
        <dbReference type="Proteomes" id="UP000054408"/>
    </source>
</evidence>
<evidence type="ECO:0000256" key="2">
    <source>
        <dbReference type="ARBA" id="ARBA00004434"/>
    </source>
</evidence>
<sequence>MAEQDANAKFDRCAENAIVNTAVGTVGGLAVGVTLLRGHRLLRMAAIGVGIGMGVGMAWSNCSYDFNNPGITHGTVIRKADAS</sequence>
<protein>
    <recommendedName>
        <fullName evidence="12">MICOS complex subunit MIC10</fullName>
    </recommendedName>
</protein>
<keyword evidence="4 9" id="KW-0812">Transmembrane</keyword>
<dbReference type="RefSeq" id="XP_013760927.1">
    <property type="nucleotide sequence ID" value="XM_013905473.1"/>
</dbReference>
<dbReference type="Pfam" id="PF04418">
    <property type="entry name" value="DUF543"/>
    <property type="match status" value="1"/>
</dbReference>
<dbReference type="PANTHER" id="PTHR21304:SF0">
    <property type="entry name" value="MICOS COMPLEX SUBUNIT MIC10"/>
    <property type="match status" value="1"/>
</dbReference>
<keyword evidence="6 9" id="KW-1133">Transmembrane helix</keyword>
<keyword evidence="11" id="KW-1185">Reference proteome</keyword>
<name>A0A0L0DVR9_THETB</name>
<comment type="similarity">
    <text evidence="3">Belongs to the MICOS complex subunit Mic10 family.</text>
</comment>
<dbReference type="eggNOG" id="KOG4604">
    <property type="taxonomic scope" value="Eukaryota"/>
</dbReference>
<dbReference type="GeneID" id="25562066"/>
<dbReference type="EMBL" id="GL349441">
    <property type="protein sequence ID" value="KNC56414.1"/>
    <property type="molecule type" value="Genomic_DNA"/>
</dbReference>
<accession>A0A0L0DVR9</accession>
<comment type="subcellular location">
    <subcellularLocation>
        <location evidence="2">Mitochondrion inner membrane</location>
        <topology evidence="2">Single-pass membrane protein</topology>
    </subcellularLocation>
</comment>
<keyword evidence="8 9" id="KW-0472">Membrane</keyword>
<evidence type="ECO:0008006" key="12">
    <source>
        <dbReference type="Google" id="ProtNLM"/>
    </source>
</evidence>
<keyword evidence="5" id="KW-0999">Mitochondrion inner membrane</keyword>
<proteinExistence type="inferred from homology"/>
<evidence type="ECO:0000256" key="4">
    <source>
        <dbReference type="ARBA" id="ARBA00022692"/>
    </source>
</evidence>
<comment type="function">
    <text evidence="1">Component of the MICOS complex, a large protein complex of the mitochondrial inner membrane that plays crucial roles in the maintenance of crista junctions, inner membrane architecture, and formation of contact sites to the outer membrane.</text>
</comment>
<dbReference type="STRING" id="461836.A0A0L0DVR9"/>
<dbReference type="PANTHER" id="PTHR21304">
    <property type="entry name" value="MICOS COMPLEX SUBUNIT MIC10"/>
    <property type="match status" value="1"/>
</dbReference>
<evidence type="ECO:0000256" key="7">
    <source>
        <dbReference type="ARBA" id="ARBA00023128"/>
    </source>
</evidence>
<evidence type="ECO:0000256" key="5">
    <source>
        <dbReference type="ARBA" id="ARBA00022792"/>
    </source>
</evidence>
<keyword evidence="7" id="KW-0496">Mitochondrion</keyword>
<reference evidence="10 11" key="1">
    <citation type="submission" date="2010-05" db="EMBL/GenBank/DDBJ databases">
        <title>The Genome Sequence of Thecamonas trahens ATCC 50062.</title>
        <authorList>
            <consortium name="The Broad Institute Genome Sequencing Platform"/>
            <person name="Russ C."/>
            <person name="Cuomo C."/>
            <person name="Shea T."/>
            <person name="Young S.K."/>
            <person name="Zeng Q."/>
            <person name="Koehrsen M."/>
            <person name="Haas B."/>
            <person name="Borodovsky M."/>
            <person name="Guigo R."/>
            <person name="Alvarado L."/>
            <person name="Berlin A."/>
            <person name="Bochicchio J."/>
            <person name="Borenstein D."/>
            <person name="Chapman S."/>
            <person name="Chen Z."/>
            <person name="Freedman E."/>
            <person name="Gellesch M."/>
            <person name="Goldberg J."/>
            <person name="Griggs A."/>
            <person name="Gujja S."/>
            <person name="Heilman E."/>
            <person name="Heiman D."/>
            <person name="Hepburn T."/>
            <person name="Howarth C."/>
            <person name="Jen D."/>
            <person name="Larson L."/>
            <person name="Mehta T."/>
            <person name="Park D."/>
            <person name="Pearson M."/>
            <person name="Roberts A."/>
            <person name="Saif S."/>
            <person name="Shenoy N."/>
            <person name="Sisk P."/>
            <person name="Stolte C."/>
            <person name="Sykes S."/>
            <person name="Thomson T."/>
            <person name="Walk T."/>
            <person name="White J."/>
            <person name="Yandava C."/>
            <person name="Burger G."/>
            <person name="Gray M.W."/>
            <person name="Holland P.W.H."/>
            <person name="King N."/>
            <person name="Lang F.B.F."/>
            <person name="Roger A.J."/>
            <person name="Ruiz-Trillo I."/>
            <person name="Lander E."/>
            <person name="Nusbaum C."/>
        </authorList>
    </citation>
    <scope>NUCLEOTIDE SEQUENCE [LARGE SCALE GENOMIC DNA]</scope>
    <source>
        <strain evidence="10 11">ATCC 50062</strain>
    </source>
</reference>
<evidence type="ECO:0000313" key="10">
    <source>
        <dbReference type="EMBL" id="KNC56414.1"/>
    </source>
</evidence>
<feature type="transmembrane region" description="Helical" evidence="9">
    <location>
        <begin position="17"/>
        <end position="36"/>
    </location>
</feature>
<evidence type="ECO:0000256" key="3">
    <source>
        <dbReference type="ARBA" id="ARBA00006792"/>
    </source>
</evidence>
<dbReference type="Proteomes" id="UP000054408">
    <property type="component" value="Unassembled WGS sequence"/>
</dbReference>
<dbReference type="AlphaFoldDB" id="A0A0L0DVR9"/>
<dbReference type="GO" id="GO:0061617">
    <property type="term" value="C:MICOS complex"/>
    <property type="evidence" value="ECO:0007669"/>
    <property type="project" value="InterPro"/>
</dbReference>
<feature type="transmembrane region" description="Helical" evidence="9">
    <location>
        <begin position="41"/>
        <end position="59"/>
    </location>
</feature>
<organism evidence="10 11">
    <name type="scientific">Thecamonas trahens ATCC 50062</name>
    <dbReference type="NCBI Taxonomy" id="461836"/>
    <lineage>
        <taxon>Eukaryota</taxon>
        <taxon>Apusozoa</taxon>
        <taxon>Apusomonadida</taxon>
        <taxon>Apusomonadidae</taxon>
        <taxon>Thecamonas</taxon>
    </lineage>
</organism>
<evidence type="ECO:0000256" key="6">
    <source>
        <dbReference type="ARBA" id="ARBA00022989"/>
    </source>
</evidence>
<gene>
    <name evidence="10" type="ORF">AMSG_02385</name>
</gene>
<evidence type="ECO:0000256" key="1">
    <source>
        <dbReference type="ARBA" id="ARBA00002689"/>
    </source>
</evidence>